<dbReference type="Proteomes" id="UP001470230">
    <property type="component" value="Unassembled WGS sequence"/>
</dbReference>
<comment type="caution">
    <text evidence="2">The sequence shown here is derived from an EMBL/GenBank/DDBJ whole genome shotgun (WGS) entry which is preliminary data.</text>
</comment>
<feature type="compositionally biased region" description="Basic residues" evidence="1">
    <location>
        <begin position="213"/>
        <end position="226"/>
    </location>
</feature>
<name>A0ABR2ILH6_9EUKA</name>
<proteinExistence type="predicted"/>
<gene>
    <name evidence="2" type="ORF">M9Y10_011367</name>
</gene>
<feature type="region of interest" description="Disordered" evidence="1">
    <location>
        <begin position="178"/>
        <end position="278"/>
    </location>
</feature>
<dbReference type="EMBL" id="JAPFFF010000017">
    <property type="protein sequence ID" value="KAK8863678.1"/>
    <property type="molecule type" value="Genomic_DNA"/>
</dbReference>
<feature type="region of interest" description="Disordered" evidence="1">
    <location>
        <begin position="41"/>
        <end position="62"/>
    </location>
</feature>
<organism evidence="2 3">
    <name type="scientific">Tritrichomonas musculus</name>
    <dbReference type="NCBI Taxonomy" id="1915356"/>
    <lineage>
        <taxon>Eukaryota</taxon>
        <taxon>Metamonada</taxon>
        <taxon>Parabasalia</taxon>
        <taxon>Tritrichomonadida</taxon>
        <taxon>Tritrichomonadidae</taxon>
        <taxon>Tritrichomonas</taxon>
    </lineage>
</organism>
<evidence type="ECO:0000313" key="2">
    <source>
        <dbReference type="EMBL" id="KAK8863678.1"/>
    </source>
</evidence>
<feature type="compositionally biased region" description="Basic residues" evidence="1">
    <location>
        <begin position="259"/>
        <end position="269"/>
    </location>
</feature>
<protein>
    <submittedName>
        <fullName evidence="2">Uncharacterized protein</fullName>
    </submittedName>
</protein>
<feature type="compositionally biased region" description="Basic and acidic residues" evidence="1">
    <location>
        <begin position="227"/>
        <end position="258"/>
    </location>
</feature>
<evidence type="ECO:0000256" key="1">
    <source>
        <dbReference type="SAM" id="MobiDB-lite"/>
    </source>
</evidence>
<accession>A0ABR2ILH6</accession>
<reference evidence="2 3" key="1">
    <citation type="submission" date="2024-04" db="EMBL/GenBank/DDBJ databases">
        <title>Tritrichomonas musculus Genome.</title>
        <authorList>
            <person name="Alves-Ferreira E."/>
            <person name="Grigg M."/>
            <person name="Lorenzi H."/>
            <person name="Galac M."/>
        </authorList>
    </citation>
    <scope>NUCLEOTIDE SEQUENCE [LARGE SCALE GENOMIC DNA]</scope>
    <source>
        <strain evidence="2 3">EAF2021</strain>
    </source>
</reference>
<evidence type="ECO:0000313" key="3">
    <source>
        <dbReference type="Proteomes" id="UP001470230"/>
    </source>
</evidence>
<feature type="compositionally biased region" description="Basic and acidic residues" evidence="1">
    <location>
        <begin position="183"/>
        <end position="212"/>
    </location>
</feature>
<sequence length="278" mass="33236">MIWLILLLILISGLIYLTYTSKWIEIFDIFFKKQTIQTIHTTRSPSPSPRVPKLRRFPQPQTNSRSLFRNNIVSSSTISQNNSYRNNSNLNLNMNSYPKFINTNQNNSPTLSCRNYNCDNHTISHNILYKNKNTVVQSNINEKSKGFHYYSVAYEDYSNLPSGYKFIQERLKTKNNVSDDEIETKKTNKSNDKSQNRYIDNNDKREVEEERPHHRRHKVRVHRSSRSRSDDNSENNRNEYIRRNDRNNDENTRDESHRRSVRTRHKLRVKRESNYSNE</sequence>
<keyword evidence="3" id="KW-1185">Reference proteome</keyword>